<proteinExistence type="predicted"/>
<dbReference type="EMBL" id="LR798273">
    <property type="protein sequence ID" value="CAB5218941.1"/>
    <property type="molecule type" value="Genomic_DNA"/>
</dbReference>
<reference evidence="1" key="1">
    <citation type="submission" date="2020-05" db="EMBL/GenBank/DDBJ databases">
        <authorList>
            <person name="Chiriac C."/>
            <person name="Salcher M."/>
            <person name="Ghai R."/>
            <person name="Kavagutti S V."/>
        </authorList>
    </citation>
    <scope>NUCLEOTIDE SEQUENCE</scope>
</reference>
<name>A0A6J5T8Y5_9CAUD</name>
<evidence type="ECO:0000313" key="2">
    <source>
        <dbReference type="EMBL" id="CAB5218941.1"/>
    </source>
</evidence>
<evidence type="ECO:0000313" key="1">
    <source>
        <dbReference type="EMBL" id="CAB4241152.1"/>
    </source>
</evidence>
<sequence>MIIPSEFKIGRYTYKVVMKKRINKSGTCWGRAYVHDRIIHLATHIPKRALTEAEITTTFWHEVMHCVLYDMGHALWKDEAFVSAVSENLFRIISTVKFKD</sequence>
<protein>
    <recommendedName>
        <fullName evidence="3">SprT-like</fullName>
    </recommendedName>
</protein>
<dbReference type="EMBL" id="LR797820">
    <property type="protein sequence ID" value="CAB4241152.1"/>
    <property type="molecule type" value="Genomic_DNA"/>
</dbReference>
<accession>A0A6J5T8Y5</accession>
<gene>
    <name evidence="2" type="ORF">UFOVP228_10</name>
    <name evidence="1" type="ORF">UFOVP47_92</name>
</gene>
<evidence type="ECO:0008006" key="3">
    <source>
        <dbReference type="Google" id="ProtNLM"/>
    </source>
</evidence>
<organism evidence="1">
    <name type="scientific">uncultured Caudovirales phage</name>
    <dbReference type="NCBI Taxonomy" id="2100421"/>
    <lineage>
        <taxon>Viruses</taxon>
        <taxon>Duplodnaviria</taxon>
        <taxon>Heunggongvirae</taxon>
        <taxon>Uroviricota</taxon>
        <taxon>Caudoviricetes</taxon>
        <taxon>Peduoviridae</taxon>
        <taxon>Maltschvirus</taxon>
        <taxon>Maltschvirus maltsch</taxon>
    </lineage>
</organism>